<proteinExistence type="predicted"/>
<dbReference type="Proteomes" id="UP000823928">
    <property type="component" value="Unassembled WGS sequence"/>
</dbReference>
<name>A0A9D1EZE0_9BACT</name>
<protein>
    <submittedName>
        <fullName evidence="1">Uncharacterized protein</fullName>
    </submittedName>
</protein>
<evidence type="ECO:0000313" key="2">
    <source>
        <dbReference type="Proteomes" id="UP000823928"/>
    </source>
</evidence>
<accession>A0A9D1EZE0</accession>
<reference evidence="1" key="2">
    <citation type="journal article" date="2021" name="PeerJ">
        <title>Extensive microbial diversity within the chicken gut microbiome revealed by metagenomics and culture.</title>
        <authorList>
            <person name="Gilroy R."/>
            <person name="Ravi A."/>
            <person name="Getino M."/>
            <person name="Pursley I."/>
            <person name="Horton D.L."/>
            <person name="Alikhan N.F."/>
            <person name="Baker D."/>
            <person name="Gharbi K."/>
            <person name="Hall N."/>
            <person name="Watson M."/>
            <person name="Adriaenssens E.M."/>
            <person name="Foster-Nyarko E."/>
            <person name="Jarju S."/>
            <person name="Secka A."/>
            <person name="Antonio M."/>
            <person name="Oren A."/>
            <person name="Chaudhuri R.R."/>
            <person name="La Ragione R."/>
            <person name="Hildebrand F."/>
            <person name="Pallen M.J."/>
        </authorList>
    </citation>
    <scope>NUCLEOTIDE SEQUENCE</scope>
    <source>
        <strain evidence="1">6276</strain>
    </source>
</reference>
<evidence type="ECO:0000313" key="1">
    <source>
        <dbReference type="EMBL" id="HIS36267.1"/>
    </source>
</evidence>
<dbReference type="AlphaFoldDB" id="A0A9D1EZE0"/>
<dbReference type="EMBL" id="DVIU01000128">
    <property type="protein sequence ID" value="HIS36267.1"/>
    <property type="molecule type" value="Genomic_DNA"/>
</dbReference>
<organism evidence="1 2">
    <name type="scientific">Candidatus Scatousia excrementigallinarum</name>
    <dbReference type="NCBI Taxonomy" id="2840935"/>
    <lineage>
        <taxon>Bacteria</taxon>
        <taxon>Candidatus Scatousia</taxon>
    </lineage>
</organism>
<gene>
    <name evidence="1" type="ORF">IAC10_06510</name>
</gene>
<comment type="caution">
    <text evidence="1">The sequence shown here is derived from an EMBL/GenBank/DDBJ whole genome shotgun (WGS) entry which is preliminary data.</text>
</comment>
<reference evidence="1" key="1">
    <citation type="submission" date="2020-10" db="EMBL/GenBank/DDBJ databases">
        <authorList>
            <person name="Gilroy R."/>
        </authorList>
    </citation>
    <scope>NUCLEOTIDE SEQUENCE</scope>
    <source>
        <strain evidence="1">6276</strain>
    </source>
</reference>
<sequence length="155" mass="17568">MANEKKATNGTTEQVAEMRNGNFIVRREAIRDKRGNQYMTDDGRLYYKYKLCGVLRGRRIAVDFSPKDKGGYVPLDLVFDVNPEAELDITDEITEFNGKKQHRTVYTVNTVDENGVVWHAEVKPTGKSDVDLLTMLMNMVNIQVKPVEVNPETAA</sequence>